<dbReference type="EMBL" id="SSTD01004586">
    <property type="protein sequence ID" value="TYK23130.1"/>
    <property type="molecule type" value="Genomic_DNA"/>
</dbReference>
<dbReference type="Proteomes" id="UP000321947">
    <property type="component" value="Unassembled WGS sequence"/>
</dbReference>
<dbReference type="Pfam" id="PF03732">
    <property type="entry name" value="Retrotrans_gag"/>
    <property type="match status" value="1"/>
</dbReference>
<evidence type="ECO:0000259" key="2">
    <source>
        <dbReference type="Pfam" id="PF03732"/>
    </source>
</evidence>
<evidence type="ECO:0000256" key="1">
    <source>
        <dbReference type="SAM" id="MobiDB-lite"/>
    </source>
</evidence>
<feature type="compositionally biased region" description="Basic and acidic residues" evidence="1">
    <location>
        <begin position="243"/>
        <end position="258"/>
    </location>
</feature>
<organism evidence="3 4">
    <name type="scientific">Cucumis melo var. makuwa</name>
    <name type="common">Oriental melon</name>
    <dbReference type="NCBI Taxonomy" id="1194695"/>
    <lineage>
        <taxon>Eukaryota</taxon>
        <taxon>Viridiplantae</taxon>
        <taxon>Streptophyta</taxon>
        <taxon>Embryophyta</taxon>
        <taxon>Tracheophyta</taxon>
        <taxon>Spermatophyta</taxon>
        <taxon>Magnoliopsida</taxon>
        <taxon>eudicotyledons</taxon>
        <taxon>Gunneridae</taxon>
        <taxon>Pentapetalae</taxon>
        <taxon>rosids</taxon>
        <taxon>fabids</taxon>
        <taxon>Cucurbitales</taxon>
        <taxon>Cucurbitaceae</taxon>
        <taxon>Benincaseae</taxon>
        <taxon>Cucumis</taxon>
    </lineage>
</organism>
<protein>
    <recommendedName>
        <fullName evidence="2">Retrotransposon gag domain-containing protein</fullName>
    </recommendedName>
</protein>
<dbReference type="CDD" id="cd00303">
    <property type="entry name" value="retropepsin_like"/>
    <property type="match status" value="1"/>
</dbReference>
<dbReference type="Gene3D" id="2.40.70.10">
    <property type="entry name" value="Acid Proteases"/>
    <property type="match status" value="1"/>
</dbReference>
<reference evidence="3 4" key="1">
    <citation type="submission" date="2019-08" db="EMBL/GenBank/DDBJ databases">
        <title>Draft genome sequences of two oriental melons (Cucumis melo L. var makuwa).</title>
        <authorList>
            <person name="Kwon S.-Y."/>
        </authorList>
    </citation>
    <scope>NUCLEOTIDE SEQUENCE [LARGE SCALE GENOMIC DNA]</scope>
    <source>
        <strain evidence="4">cv. Chang Bougi</strain>
        <tissue evidence="3">Leaf</tissue>
    </source>
</reference>
<feature type="region of interest" description="Disordered" evidence="1">
    <location>
        <begin position="270"/>
        <end position="293"/>
    </location>
</feature>
<sequence length="459" mass="52210">MLYLVEVPDSICYLKSCLEEISKKAGTIDAVAGHVEGLPIQELLVRVDTLEANVGRTINYELGDRLSGFVAHMEERVNELDSFHKTLLEMINGMSEDFRTTLDVIRNEIADDNVRLNLTVRAMANQAPTGGAISRSWYVDMQEGRCTIDTWDTLKKELRSQFFLENVEILARRELHELKHTDSFQEYVKQFTGLMLDIRDMSKKDKVFCFFEGLKSDSQDMRHHQSSSPGRNRNSRPSSPRAVEGDKRSGPHLARECPNKADFHAFQTSLTPYSDDKSSQAEGETNQIEGGEKPRIRALKYMSSLKKKGRGRSISMERGLLYVDTWINKKQTKSIMIDSDVTHNFITETEARHLRLRWEKNLGRMKVVNFVGLPIVGLVKRTVIKLGGWKCPADFVIIKMDDFNVVLGMEFLLEHQVIPMPSAKCLVITGSFHTVVQADIHQPNGFKMISAMQQDKNPV</sequence>
<comment type="caution">
    <text evidence="3">The sequence shown here is derived from an EMBL/GenBank/DDBJ whole genome shotgun (WGS) entry which is preliminary data.</text>
</comment>
<evidence type="ECO:0000313" key="3">
    <source>
        <dbReference type="EMBL" id="TYK23130.1"/>
    </source>
</evidence>
<accession>A0A5D3DIB9</accession>
<dbReference type="PANTHER" id="PTHR12917">
    <property type="entry name" value="ASPARTYL PROTEASE DDI-RELATED"/>
    <property type="match status" value="1"/>
</dbReference>
<feature type="domain" description="Retrotransposon gag" evidence="2">
    <location>
        <begin position="135"/>
        <end position="215"/>
    </location>
</feature>
<dbReference type="PANTHER" id="PTHR12917:SF18">
    <property type="entry name" value="DNA DAMAGE-INDUCIBLE PROTEIN 1-LIKE"/>
    <property type="match status" value="1"/>
</dbReference>
<dbReference type="InterPro" id="IPR021109">
    <property type="entry name" value="Peptidase_aspartic_dom_sf"/>
</dbReference>
<dbReference type="InterPro" id="IPR005162">
    <property type="entry name" value="Retrotrans_gag_dom"/>
</dbReference>
<proteinExistence type="predicted"/>
<name>A0A5D3DIB9_CUCMM</name>
<evidence type="ECO:0000313" key="4">
    <source>
        <dbReference type="Proteomes" id="UP000321947"/>
    </source>
</evidence>
<feature type="compositionally biased region" description="Low complexity" evidence="1">
    <location>
        <begin position="226"/>
        <end position="241"/>
    </location>
</feature>
<dbReference type="Pfam" id="PF08284">
    <property type="entry name" value="RVP_2"/>
    <property type="match status" value="1"/>
</dbReference>
<gene>
    <name evidence="3" type="ORF">E5676_scaffold142G001280</name>
</gene>
<feature type="region of interest" description="Disordered" evidence="1">
    <location>
        <begin position="219"/>
        <end position="258"/>
    </location>
</feature>
<dbReference type="AlphaFoldDB" id="A0A5D3DIB9"/>